<dbReference type="PROSITE" id="PS50082">
    <property type="entry name" value="WD_REPEATS_2"/>
    <property type="match status" value="1"/>
</dbReference>
<feature type="repeat" description="WD" evidence="1">
    <location>
        <begin position="832"/>
        <end position="863"/>
    </location>
</feature>
<name>A0A7S0XJP4_9RHOD</name>
<evidence type="ECO:0000256" key="1">
    <source>
        <dbReference type="PROSITE-ProRule" id="PRU00221"/>
    </source>
</evidence>
<proteinExistence type="predicted"/>
<reference evidence="3" key="1">
    <citation type="submission" date="2021-01" db="EMBL/GenBank/DDBJ databases">
        <authorList>
            <person name="Corre E."/>
            <person name="Pelletier E."/>
            <person name="Niang G."/>
            <person name="Scheremetjew M."/>
            <person name="Finn R."/>
            <person name="Kale V."/>
            <person name="Holt S."/>
            <person name="Cochrane G."/>
            <person name="Meng A."/>
            <person name="Brown T."/>
            <person name="Cohen L."/>
        </authorList>
    </citation>
    <scope>NUCLEOTIDE SEQUENCE</scope>
    <source>
        <strain evidence="3">CCMP3276</strain>
    </source>
</reference>
<dbReference type="SUPFAM" id="SSF50998">
    <property type="entry name" value="Quinoprotein alcohol dehydrogenase-like"/>
    <property type="match status" value="1"/>
</dbReference>
<dbReference type="InterPro" id="IPR015943">
    <property type="entry name" value="WD40/YVTN_repeat-like_dom_sf"/>
</dbReference>
<protein>
    <submittedName>
        <fullName evidence="3">Uncharacterized protein</fullName>
    </submittedName>
</protein>
<evidence type="ECO:0000313" key="3">
    <source>
        <dbReference type="EMBL" id="CAD8726555.1"/>
    </source>
</evidence>
<gene>
    <name evidence="3" type="ORF">EMAD1354_LOCUS2636</name>
</gene>
<accession>A0A7S0XJP4</accession>
<organism evidence="3">
    <name type="scientific">Erythrolobus madagascarensis</name>
    <dbReference type="NCBI Taxonomy" id="708628"/>
    <lineage>
        <taxon>Eukaryota</taxon>
        <taxon>Rhodophyta</taxon>
        <taxon>Bangiophyceae</taxon>
        <taxon>Porphyridiales</taxon>
        <taxon>Porphyridiaceae</taxon>
        <taxon>Erythrolobus</taxon>
    </lineage>
</organism>
<dbReference type="InterPro" id="IPR001680">
    <property type="entry name" value="WD40_rpt"/>
</dbReference>
<feature type="region of interest" description="Disordered" evidence="2">
    <location>
        <begin position="241"/>
        <end position="260"/>
    </location>
</feature>
<feature type="compositionally biased region" description="Polar residues" evidence="2">
    <location>
        <begin position="143"/>
        <end position="153"/>
    </location>
</feature>
<dbReference type="EMBL" id="HBFE01004026">
    <property type="protein sequence ID" value="CAD8726555.1"/>
    <property type="molecule type" value="Transcribed_RNA"/>
</dbReference>
<evidence type="ECO:0000256" key="2">
    <source>
        <dbReference type="SAM" id="MobiDB-lite"/>
    </source>
</evidence>
<keyword evidence="1" id="KW-0853">WD repeat</keyword>
<feature type="region of interest" description="Disordered" evidence="2">
    <location>
        <begin position="115"/>
        <end position="164"/>
    </location>
</feature>
<dbReference type="Gene3D" id="2.130.10.10">
    <property type="entry name" value="YVTN repeat-like/Quinoprotein amine dehydrogenase"/>
    <property type="match status" value="1"/>
</dbReference>
<sequence>MENSKAKNDRRVHPLNETVNTAAAAISKPLGFCVNTTDSAVIRVSAVKQQESIHADDGLDEMEQLGVASLSNSRAVSSTLCSSPRSLRLPAAKITDETDDDPLASQLAHADLGALQNDGRIETHDDRHLSSSRSSSRRLMGKNKSSGLTSCHSGENGAPGVCGEGPSRGVSMLSSLFGGRSASAKLRAAMLRVRDSTRVSVDPVVLLRRFELPMDPTAPMTVAATASTWYDRNSAYWTDPAPSGTQYGPGGGSCEAPKNSAGEGTTILRTFSSLFVSASPALTPVPNTKDRIGEARAPVHGTVSLKTVRTNGGRIVSVGLVRGSRSETSTQGEIEGKVCETKRVECLEEDAESAYDEYENSDDAFDEEEERVEDAFPQKTGDSEQVEEDGSERTYAELIELAEQTSMVALTQTTIEVFASCGTRKILESRLHVSWQSATPLAQRPLVDQPSSVCSVSRGNDPLAPSDLEAEPNGTEIAGTEVMQTGLTHQASIKSNSSSGVVPQVEWTHLGGIGNPQVVRATSGVFCGEISCRKSGDSTGCFDSVLVAHEDGVLRCYSLTSGTMGRLRSTCSTMSGKALDHAQVRAMVRCGRLSESSHGDIVALGCGDGQVRFVDTSTLCQPESLSRVHQPSALAWSSVGSIRPQVAAVALDASHAWWSQSAESGRGCVSELALGYSDGSVGRVSDGSVTPNPIAHSGAAGPSVACLAYGALIVSVCHVDWALVVTHAVNGTPLARRLLSFAPSCIRRPSLYASTAGPLACRTRLAQVKALITLTATGETARGVGVRLLAVSGSQNCVLVGGSQGELELYRITACHTQRAEIRCLLRIRERARGREVAIRDVVFDHRLRMLVAASADGSLRRWIFGTEHERLVGTLKCGVGDLQEHPMETRIGAFAPVMEAQAKLAEALDPALALNSDEMDHLVEEFEAAQLEAQTAVTHADSALRQTRAVLRAKYEYFMRDFQQGNGSSHVAGVLADARIGGDENGEANQKLQCAALESFLYEMRFASVQHAAVVEEIVRKLSLRLRKSIVVVLSAAVSRETEPRPALTDTLAAFQAALSKN</sequence>
<feature type="compositionally biased region" description="Basic and acidic residues" evidence="2">
    <location>
        <begin position="119"/>
        <end position="129"/>
    </location>
</feature>
<dbReference type="AlphaFoldDB" id="A0A7S0XJP4"/>
<dbReference type="InterPro" id="IPR011047">
    <property type="entry name" value="Quinoprotein_ADH-like_sf"/>
</dbReference>